<protein>
    <submittedName>
        <fullName evidence="1">Uncharacterized protein</fullName>
    </submittedName>
</protein>
<sequence>MELSNKTLYQLSTCTKLLPNHLSKYSYMQEKVATMNQTSSIDEIETVDVSDRSGSKINRSLSK</sequence>
<name>A0A0L8HFM7_OCTBM</name>
<reference evidence="1" key="1">
    <citation type="submission" date="2015-07" db="EMBL/GenBank/DDBJ databases">
        <title>MeaNS - Measles Nucleotide Surveillance Program.</title>
        <authorList>
            <person name="Tran T."/>
            <person name="Druce J."/>
        </authorList>
    </citation>
    <scope>NUCLEOTIDE SEQUENCE</scope>
    <source>
        <strain evidence="1">UCB-OBI-ISO-001</strain>
        <tissue evidence="1">Gonad</tissue>
    </source>
</reference>
<proteinExistence type="predicted"/>
<organism evidence="1">
    <name type="scientific">Octopus bimaculoides</name>
    <name type="common">California two-spotted octopus</name>
    <dbReference type="NCBI Taxonomy" id="37653"/>
    <lineage>
        <taxon>Eukaryota</taxon>
        <taxon>Metazoa</taxon>
        <taxon>Spiralia</taxon>
        <taxon>Lophotrochozoa</taxon>
        <taxon>Mollusca</taxon>
        <taxon>Cephalopoda</taxon>
        <taxon>Coleoidea</taxon>
        <taxon>Octopodiformes</taxon>
        <taxon>Octopoda</taxon>
        <taxon>Incirrata</taxon>
        <taxon>Octopodidae</taxon>
        <taxon>Octopus</taxon>
    </lineage>
</organism>
<accession>A0A0L8HFM7</accession>
<gene>
    <name evidence="1" type="ORF">OCBIM_22015665mg</name>
</gene>
<dbReference type="EMBL" id="KQ418273">
    <property type="protein sequence ID" value="KOF88026.1"/>
    <property type="molecule type" value="Genomic_DNA"/>
</dbReference>
<dbReference type="AlphaFoldDB" id="A0A0L8HFM7"/>
<evidence type="ECO:0000313" key="1">
    <source>
        <dbReference type="EMBL" id="KOF88026.1"/>
    </source>
</evidence>